<evidence type="ECO:0008006" key="4">
    <source>
        <dbReference type="Google" id="ProtNLM"/>
    </source>
</evidence>
<protein>
    <recommendedName>
        <fullName evidence="4">Invasion protein IalB, involved in pathogenesis</fullName>
    </recommendedName>
</protein>
<feature type="signal peptide" evidence="1">
    <location>
        <begin position="1"/>
        <end position="22"/>
    </location>
</feature>
<dbReference type="Pfam" id="PF06776">
    <property type="entry name" value="IalB"/>
    <property type="match status" value="1"/>
</dbReference>
<dbReference type="Proteomes" id="UP000186308">
    <property type="component" value="Unassembled WGS sequence"/>
</dbReference>
<dbReference type="AlphaFoldDB" id="A0A8G2CI79"/>
<keyword evidence="1" id="KW-0732">Signal</keyword>
<evidence type="ECO:0000256" key="1">
    <source>
        <dbReference type="SAM" id="SignalP"/>
    </source>
</evidence>
<accession>A0A8G2CI79</accession>
<organism evidence="2 3">
    <name type="scientific">Acidiphilium rubrum</name>
    <dbReference type="NCBI Taxonomy" id="526"/>
    <lineage>
        <taxon>Bacteria</taxon>
        <taxon>Pseudomonadati</taxon>
        <taxon>Pseudomonadota</taxon>
        <taxon>Alphaproteobacteria</taxon>
        <taxon>Acetobacterales</taxon>
        <taxon>Acidocellaceae</taxon>
        <taxon>Acidiphilium</taxon>
    </lineage>
</organism>
<comment type="caution">
    <text evidence="2">The sequence shown here is derived from an EMBL/GenBank/DDBJ whole genome shotgun (WGS) entry which is preliminary data.</text>
</comment>
<evidence type="ECO:0000313" key="2">
    <source>
        <dbReference type="EMBL" id="SIQ20634.1"/>
    </source>
</evidence>
<dbReference type="RefSeq" id="WP_029312104.1">
    <property type="nucleotide sequence ID" value="NZ_FTNE01000002.1"/>
</dbReference>
<dbReference type="InterPro" id="IPR010642">
    <property type="entry name" value="Invasion_prot_B"/>
</dbReference>
<keyword evidence="3" id="KW-1185">Reference proteome</keyword>
<reference evidence="2 3" key="1">
    <citation type="submission" date="2017-01" db="EMBL/GenBank/DDBJ databases">
        <authorList>
            <person name="Varghese N."/>
            <person name="Submissions S."/>
        </authorList>
    </citation>
    <scope>NUCLEOTIDE SEQUENCE [LARGE SCALE GENOMIC DNA]</scope>
    <source>
        <strain evidence="2 3">ATCC 35905</strain>
    </source>
</reference>
<proteinExistence type="predicted"/>
<dbReference type="OrthoDB" id="9806572at2"/>
<dbReference type="EMBL" id="FTNE01000002">
    <property type="protein sequence ID" value="SIQ20634.1"/>
    <property type="molecule type" value="Genomic_DNA"/>
</dbReference>
<evidence type="ECO:0000313" key="3">
    <source>
        <dbReference type="Proteomes" id="UP000186308"/>
    </source>
</evidence>
<name>A0A8G2CI79_ACIRU</name>
<sequence>MKHAPALVLALTVLAAPGCALAATTTAPATDAPKPLGVFKSWTAATYGSGADRACYAFTTSKLPKGSKATPAMLTVTERTGFRDEISLSQGITYTKDAKVTLAVGSNKLAFFTKDNMAYAMKGAATTQAFLGGSSVLATATAPAGKPVTDTFGLDGFSDAYKAIEKACPASAAPKKS</sequence>
<gene>
    <name evidence="2" type="ORF">SAMN05421828_102202</name>
</gene>
<feature type="chain" id="PRO_5034307610" description="Invasion protein IalB, involved in pathogenesis" evidence="1">
    <location>
        <begin position="23"/>
        <end position="177"/>
    </location>
</feature>